<protein>
    <recommendedName>
        <fullName evidence="3">Helix-turn-helix domain-containing protein</fullName>
    </recommendedName>
</protein>
<comment type="caution">
    <text evidence="1">The sequence shown here is derived from an EMBL/GenBank/DDBJ whole genome shotgun (WGS) entry which is preliminary data.</text>
</comment>
<dbReference type="InterPro" id="IPR009061">
    <property type="entry name" value="DNA-bd_dom_put_sf"/>
</dbReference>
<dbReference type="RefSeq" id="WP_344326753.1">
    <property type="nucleotide sequence ID" value="NZ_BAAASZ010000031.1"/>
</dbReference>
<gene>
    <name evidence="1" type="ORF">GCM10010405_46670</name>
</gene>
<evidence type="ECO:0000313" key="1">
    <source>
        <dbReference type="EMBL" id="GAA2457265.1"/>
    </source>
</evidence>
<keyword evidence="2" id="KW-1185">Reference proteome</keyword>
<dbReference type="EMBL" id="BAAASZ010000031">
    <property type="protein sequence ID" value="GAA2457265.1"/>
    <property type="molecule type" value="Genomic_DNA"/>
</dbReference>
<dbReference type="Gene3D" id="1.10.10.10">
    <property type="entry name" value="Winged helix-like DNA-binding domain superfamily/Winged helix DNA-binding domain"/>
    <property type="match status" value="1"/>
</dbReference>
<sequence>MTTMTLADREAALPPGVTPLLTKQQLATYYGVSAWTVDKWVRDGCPTEPIPFSRGKRFDLERVKAWVAEQAAKPAA</sequence>
<reference evidence="1 2" key="1">
    <citation type="journal article" date="2019" name="Int. J. Syst. Evol. Microbiol.">
        <title>The Global Catalogue of Microorganisms (GCM) 10K type strain sequencing project: providing services to taxonomists for standard genome sequencing and annotation.</title>
        <authorList>
            <consortium name="The Broad Institute Genomics Platform"/>
            <consortium name="The Broad Institute Genome Sequencing Center for Infectious Disease"/>
            <person name="Wu L."/>
            <person name="Ma J."/>
        </authorList>
    </citation>
    <scope>NUCLEOTIDE SEQUENCE [LARGE SCALE GENOMIC DNA]</scope>
    <source>
        <strain evidence="1 2">JCM 6305</strain>
    </source>
</reference>
<evidence type="ECO:0008006" key="3">
    <source>
        <dbReference type="Google" id="ProtNLM"/>
    </source>
</evidence>
<name>A0ABN3KEL1_9ACTN</name>
<dbReference type="InterPro" id="IPR036388">
    <property type="entry name" value="WH-like_DNA-bd_sf"/>
</dbReference>
<organism evidence="1 2">
    <name type="scientific">Streptomyces macrosporus</name>
    <dbReference type="NCBI Taxonomy" id="44032"/>
    <lineage>
        <taxon>Bacteria</taxon>
        <taxon>Bacillati</taxon>
        <taxon>Actinomycetota</taxon>
        <taxon>Actinomycetes</taxon>
        <taxon>Kitasatosporales</taxon>
        <taxon>Streptomycetaceae</taxon>
        <taxon>Streptomyces</taxon>
    </lineage>
</organism>
<evidence type="ECO:0000313" key="2">
    <source>
        <dbReference type="Proteomes" id="UP001501638"/>
    </source>
</evidence>
<dbReference type="Proteomes" id="UP001501638">
    <property type="component" value="Unassembled WGS sequence"/>
</dbReference>
<proteinExistence type="predicted"/>
<accession>A0ABN3KEL1</accession>
<dbReference type="SUPFAM" id="SSF46955">
    <property type="entry name" value="Putative DNA-binding domain"/>
    <property type="match status" value="1"/>
</dbReference>